<dbReference type="EMBL" id="JAOTPO010000014">
    <property type="protein sequence ID" value="MDE5415232.1"/>
    <property type="molecule type" value="Genomic_DNA"/>
</dbReference>
<keyword evidence="2" id="KW-1185">Reference proteome</keyword>
<evidence type="ECO:0000313" key="2">
    <source>
        <dbReference type="Proteomes" id="UP001148125"/>
    </source>
</evidence>
<name>A0ABT5VIU6_9BACI</name>
<gene>
    <name evidence="1" type="ORF">N7Z68_17880</name>
</gene>
<protein>
    <submittedName>
        <fullName evidence="1">Uncharacterized protein</fullName>
    </submittedName>
</protein>
<dbReference type="RefSeq" id="WP_275119837.1">
    <property type="nucleotide sequence ID" value="NZ_JAOTPO010000014.1"/>
</dbReference>
<comment type="caution">
    <text evidence="1">The sequence shown here is derived from an EMBL/GenBank/DDBJ whole genome shotgun (WGS) entry which is preliminary data.</text>
</comment>
<dbReference type="Proteomes" id="UP001148125">
    <property type="component" value="Unassembled WGS sequence"/>
</dbReference>
<reference evidence="1" key="1">
    <citation type="submission" date="2024-05" db="EMBL/GenBank/DDBJ databases">
        <title>Alkalihalobacillus sp. strain MEB203 novel alkaliphilic bacterium from Lonar Lake, India.</title>
        <authorList>
            <person name="Joshi A."/>
            <person name="Thite S."/>
            <person name="Mengade P."/>
        </authorList>
    </citation>
    <scope>NUCLEOTIDE SEQUENCE</scope>
    <source>
        <strain evidence="1">MEB 203</strain>
    </source>
</reference>
<accession>A0ABT5VIU6</accession>
<proteinExistence type="predicted"/>
<sequence length="60" mass="5908">MVVGGGIQGAATVAGTVLIPIPGVGTAVGAGLGIAVNWALNKNWGTSEKSIMDKIKGGFR</sequence>
<organism evidence="1 2">
    <name type="scientific">Alkalihalobacterium chitinilyticum</name>
    <dbReference type="NCBI Taxonomy" id="2980103"/>
    <lineage>
        <taxon>Bacteria</taxon>
        <taxon>Bacillati</taxon>
        <taxon>Bacillota</taxon>
        <taxon>Bacilli</taxon>
        <taxon>Bacillales</taxon>
        <taxon>Bacillaceae</taxon>
        <taxon>Alkalihalobacterium</taxon>
    </lineage>
</organism>
<evidence type="ECO:0000313" key="1">
    <source>
        <dbReference type="EMBL" id="MDE5415232.1"/>
    </source>
</evidence>